<proteinExistence type="predicted"/>
<evidence type="ECO:0000313" key="4">
    <source>
        <dbReference type="RefSeq" id="XP_014674166.1"/>
    </source>
</evidence>
<reference evidence="4" key="1">
    <citation type="submission" date="2025-08" db="UniProtKB">
        <authorList>
            <consortium name="RefSeq"/>
        </authorList>
    </citation>
    <scope>IDENTIFICATION</scope>
</reference>
<accession>A0ABM1EPP5</accession>
<gene>
    <name evidence="4" type="primary">LOC106814368</name>
</gene>
<dbReference type="PANTHER" id="PTHR46560:SF5">
    <property type="entry name" value="CYPHER, ISOFORM B"/>
    <property type="match status" value="1"/>
</dbReference>
<name>A0ABM1EPP5_PRICU</name>
<evidence type="ECO:0000256" key="1">
    <source>
        <dbReference type="SAM" id="SignalP"/>
    </source>
</evidence>
<dbReference type="Proteomes" id="UP000695022">
    <property type="component" value="Unplaced"/>
</dbReference>
<feature type="chain" id="PRO_5046965119" evidence="1">
    <location>
        <begin position="24"/>
        <end position="284"/>
    </location>
</feature>
<evidence type="ECO:0000259" key="2">
    <source>
        <dbReference type="PROSITE" id="PS51034"/>
    </source>
</evidence>
<organism evidence="3 4">
    <name type="scientific">Priapulus caudatus</name>
    <name type="common">Priapulid worm</name>
    <dbReference type="NCBI Taxonomy" id="37621"/>
    <lineage>
        <taxon>Eukaryota</taxon>
        <taxon>Metazoa</taxon>
        <taxon>Ecdysozoa</taxon>
        <taxon>Scalidophora</taxon>
        <taxon>Priapulida</taxon>
        <taxon>Priapulimorpha</taxon>
        <taxon>Priapulimorphida</taxon>
        <taxon>Priapulidae</taxon>
        <taxon>Priapulus</taxon>
    </lineage>
</organism>
<dbReference type="RefSeq" id="XP_014674166.1">
    <property type="nucleotide sequence ID" value="XM_014818680.1"/>
</dbReference>
<sequence>MTKFHTALFVMAVVGAVMREGDTAFTPTLLDKVITCRGDATDVTLFFESGFNGEAFADGYHSDARCRARDDGASSLTLSIDYNECGVFQNTADQTYMVFVTIAQRQNLIEADDITYLITCDYDIDMAVTISASDVEYSAQHASAGRRFASRCGKAATMTARRHSNFVDIGAPLLLVASLEDASIYQNILLYDCRAFSAADESFQVELVDSAECVNAGLVDDIIQTEAVQKNIGGDSPVEKWIAFRAFKFPDANIVRFRCQAFACFLASDCDDTVSHPASMHDIF</sequence>
<dbReference type="InterPro" id="IPR001507">
    <property type="entry name" value="ZP_dom"/>
</dbReference>
<feature type="domain" description="ZP" evidence="2">
    <location>
        <begin position="35"/>
        <end position="281"/>
    </location>
</feature>
<dbReference type="SMART" id="SM00241">
    <property type="entry name" value="ZP"/>
    <property type="match status" value="1"/>
</dbReference>
<keyword evidence="3" id="KW-1185">Reference proteome</keyword>
<dbReference type="PROSITE" id="PS51034">
    <property type="entry name" value="ZP_2"/>
    <property type="match status" value="1"/>
</dbReference>
<dbReference type="GeneID" id="106814368"/>
<dbReference type="PANTHER" id="PTHR46560">
    <property type="entry name" value="CYPHER, ISOFORM B"/>
    <property type="match status" value="1"/>
</dbReference>
<protein>
    <submittedName>
        <fullName evidence="4">Uncharacterized protein LOC106814368</fullName>
    </submittedName>
</protein>
<feature type="signal peptide" evidence="1">
    <location>
        <begin position="1"/>
        <end position="23"/>
    </location>
</feature>
<evidence type="ECO:0000313" key="3">
    <source>
        <dbReference type="Proteomes" id="UP000695022"/>
    </source>
</evidence>
<keyword evidence="1" id="KW-0732">Signal</keyword>